<dbReference type="SUPFAM" id="SSF51735">
    <property type="entry name" value="NAD(P)-binding Rossmann-fold domains"/>
    <property type="match status" value="1"/>
</dbReference>
<dbReference type="EMBL" id="BAOS01000028">
    <property type="protein sequence ID" value="GAX62145.1"/>
    <property type="molecule type" value="Genomic_DNA"/>
</dbReference>
<dbReference type="Proteomes" id="UP000218542">
    <property type="component" value="Unassembled WGS sequence"/>
</dbReference>
<dbReference type="GO" id="GO:0004512">
    <property type="term" value="F:inositol-3-phosphate synthase activity"/>
    <property type="evidence" value="ECO:0007669"/>
    <property type="project" value="TreeGrafter"/>
</dbReference>
<dbReference type="PANTHER" id="PTHR43125:SF1">
    <property type="entry name" value="INOSITOL-3-PHOSPHATE SYNTHASE"/>
    <property type="match status" value="1"/>
</dbReference>
<dbReference type="RefSeq" id="WP_096895606.1">
    <property type="nucleotide sequence ID" value="NZ_BAOS01000028.1"/>
</dbReference>
<reference evidence="1 2" key="1">
    <citation type="journal article" date="2017" name="Environ. Microbiol. Rep.">
        <title>Genetic diversity of marine anaerobic ammonium-oxidizing bacteria as revealed by genomic and proteomic analyses of 'Candidatus Scalindua japonica'.</title>
        <authorList>
            <person name="Oshiki M."/>
            <person name="Mizuto K."/>
            <person name="Kimura Z."/>
            <person name="Kindaichi T."/>
            <person name="Satoh H."/>
            <person name="Okabe S."/>
        </authorList>
    </citation>
    <scope>NUCLEOTIDE SEQUENCE [LARGE SCALE GENOMIC DNA]</scope>
    <source>
        <strain evidence="2">husup-a2</strain>
    </source>
</reference>
<dbReference type="Gene3D" id="3.40.50.720">
    <property type="entry name" value="NAD(P)-binding Rossmann-like Domain"/>
    <property type="match status" value="1"/>
</dbReference>
<protein>
    <submittedName>
        <fullName evidence="1">Myo-inositol-1-phosphate synthase</fullName>
    </submittedName>
</protein>
<evidence type="ECO:0000313" key="1">
    <source>
        <dbReference type="EMBL" id="GAX62145.1"/>
    </source>
</evidence>
<organism evidence="1 2">
    <name type="scientific">Candidatus Scalindua japonica</name>
    <dbReference type="NCBI Taxonomy" id="1284222"/>
    <lineage>
        <taxon>Bacteria</taxon>
        <taxon>Pseudomonadati</taxon>
        <taxon>Planctomycetota</taxon>
        <taxon>Candidatus Brocadiia</taxon>
        <taxon>Candidatus Brocadiales</taxon>
        <taxon>Candidatus Scalinduaceae</taxon>
        <taxon>Candidatus Scalindua</taxon>
    </lineage>
</organism>
<evidence type="ECO:0000313" key="2">
    <source>
        <dbReference type="Proteomes" id="UP000218542"/>
    </source>
</evidence>
<keyword evidence="2" id="KW-1185">Reference proteome</keyword>
<dbReference type="PANTHER" id="PTHR43125">
    <property type="entry name" value="INOSITOL-3-PHOSPHATE SYNTHASE"/>
    <property type="match status" value="1"/>
</dbReference>
<name>A0A286U202_9BACT</name>
<dbReference type="GO" id="GO:0006021">
    <property type="term" value="P:inositol biosynthetic process"/>
    <property type="evidence" value="ECO:0007669"/>
    <property type="project" value="TreeGrafter"/>
</dbReference>
<sequence length="269" mass="29602">MNNIRIAIIGVSTRSSSLIHGIHYYRNKKPVDAIGLLHWDIGGYKPGEIEVVAAFDIDERKVGKDVNKAVFASPNSTTVFKTYIPDIGISVQMGKVLGKDSDVMKRDAGRETSLLDNHKGSTRKEIVRILKESGAEIMVNYLPVGAEDASRFYAYCALDAGVAFVNNTSVLIASNPLWSLKFEYKNIPIIGDAFNIKIPIMASLNSAGIAIDAIRCAKLALIRGMGGVLLAASEYFCRQTIGRLTEEEPRNMIEQFINDEEYSCVHKKA</sequence>
<proteinExistence type="predicted"/>
<accession>A0A286U202</accession>
<dbReference type="OrthoDB" id="9766811at2"/>
<dbReference type="InterPro" id="IPR052199">
    <property type="entry name" value="MIPS"/>
</dbReference>
<gene>
    <name evidence="1" type="ORF">SCALIN_C28_0349</name>
</gene>
<comment type="caution">
    <text evidence="1">The sequence shown here is derived from an EMBL/GenBank/DDBJ whole genome shotgun (WGS) entry which is preliminary data.</text>
</comment>
<dbReference type="InterPro" id="IPR036291">
    <property type="entry name" value="NAD(P)-bd_dom_sf"/>
</dbReference>
<dbReference type="AlphaFoldDB" id="A0A286U202"/>